<comment type="caution">
    <text evidence="1">The sequence shown here is derived from an EMBL/GenBank/DDBJ whole genome shotgun (WGS) entry which is preliminary data.</text>
</comment>
<gene>
    <name evidence="1" type="ORF">OXX778_LOCUS18945</name>
</gene>
<reference evidence="1" key="1">
    <citation type="submission" date="2021-02" db="EMBL/GenBank/DDBJ databases">
        <authorList>
            <person name="Nowell W R."/>
        </authorList>
    </citation>
    <scope>NUCLEOTIDE SEQUENCE</scope>
    <source>
        <strain evidence="1">Ploen Becks lab</strain>
    </source>
</reference>
<protein>
    <submittedName>
        <fullName evidence="1">Uncharacterized protein</fullName>
    </submittedName>
</protein>
<dbReference type="Proteomes" id="UP000663879">
    <property type="component" value="Unassembled WGS sequence"/>
</dbReference>
<evidence type="ECO:0000313" key="1">
    <source>
        <dbReference type="EMBL" id="CAF1053572.1"/>
    </source>
</evidence>
<dbReference type="AlphaFoldDB" id="A0A814KSG7"/>
<sequence length="168" mass="19572">ISNKKIIATKIQECYFPPLKIRSYLLDNKQKIERELIYENFPIPTLKQIQGFAAKFKNNNGTNNSIEPVVEYIRKHEFRSDMVDDEIFYFSLSYYESGNQIVKPASESNHLNLVYTTKKLLIFLDDKVSFSSIFDIDATYKITKNGFPLVVFGRSDIHLQFIQSHLCS</sequence>
<organism evidence="1 2">
    <name type="scientific">Brachionus calyciflorus</name>
    <dbReference type="NCBI Taxonomy" id="104777"/>
    <lineage>
        <taxon>Eukaryota</taxon>
        <taxon>Metazoa</taxon>
        <taxon>Spiralia</taxon>
        <taxon>Gnathifera</taxon>
        <taxon>Rotifera</taxon>
        <taxon>Eurotatoria</taxon>
        <taxon>Monogononta</taxon>
        <taxon>Pseudotrocha</taxon>
        <taxon>Ploima</taxon>
        <taxon>Brachionidae</taxon>
        <taxon>Brachionus</taxon>
    </lineage>
</organism>
<evidence type="ECO:0000313" key="2">
    <source>
        <dbReference type="Proteomes" id="UP000663879"/>
    </source>
</evidence>
<accession>A0A814KSG7</accession>
<dbReference type="EMBL" id="CAJNOC010005482">
    <property type="protein sequence ID" value="CAF1053572.1"/>
    <property type="molecule type" value="Genomic_DNA"/>
</dbReference>
<dbReference type="OrthoDB" id="10226468at2759"/>
<proteinExistence type="predicted"/>
<feature type="non-terminal residue" evidence="1">
    <location>
        <position position="1"/>
    </location>
</feature>
<keyword evidence="2" id="KW-1185">Reference proteome</keyword>
<name>A0A814KSG7_9BILA</name>